<evidence type="ECO:0000259" key="10">
    <source>
        <dbReference type="PROSITE" id="PS50893"/>
    </source>
</evidence>
<keyword evidence="4 9" id="KW-0812">Transmembrane</keyword>
<dbReference type="PANTHER" id="PTHR43394">
    <property type="entry name" value="ATP-DEPENDENT PERMEASE MDL1, MITOCHONDRIAL"/>
    <property type="match status" value="1"/>
</dbReference>
<evidence type="ECO:0008006" key="14">
    <source>
        <dbReference type="Google" id="ProtNLM"/>
    </source>
</evidence>
<accession>A0A0S8JZI0</accession>
<dbReference type="SMART" id="SM00382">
    <property type="entry name" value="AAA"/>
    <property type="match status" value="1"/>
</dbReference>
<proteinExistence type="predicted"/>
<reference evidence="12 13" key="1">
    <citation type="journal article" date="2015" name="Microbiome">
        <title>Genomic resolution of linkages in carbon, nitrogen, and sulfur cycling among widespread estuary sediment bacteria.</title>
        <authorList>
            <person name="Baker B.J."/>
            <person name="Lazar C.S."/>
            <person name="Teske A.P."/>
            <person name="Dick G.J."/>
        </authorList>
    </citation>
    <scope>NUCLEOTIDE SEQUENCE [LARGE SCALE GENOMIC DNA]</scope>
    <source>
        <strain evidence="12">SM1_77</strain>
    </source>
</reference>
<sequence length="573" mass="65058">MRSVIHFWKRHRLWLSFLIAFSFINTIIALIFPYILKDVIDGIRLNFARQALLRFVLIIGGIGFLRAIFNSLLPFTRGRSNEMYLISERTNIFSKILRKGHSFLSRFPAGDILQRVDHDLNELAWFSCSGIFRPIEGIFTLVIALFFLVKINPLLTLVSALPISIAAVGWLKISPTMYKYYYAWRESISHTNNHLQSSFTGIKLVKSYTTEEKTDLRFVAMLKKRVKASIRVIKLEALVHTLFTAIEETGVILVLLFGGLFIIRGNLTIGEFVAFNAYIIILLDPMLRIGNFFVSKKRAQVQSERVEEIKNFPADVVDQGRVKEAEHKGIAMENVYFRYTEDGPFILDGINIKIEPGQKIGLAGTVGSGKTTLLQVLMRIADPTEGRVKLNGTDMKEIRISGLRPLFGYIPQEPSLFSESIYNNITFGRKVDAPMVNSAVKLAQLERFISGAPKGWDELIGERGLRISGGEKQRVAIARAVLDKPKILVLDDATSNLDADTEKELITQLSQTPETSMIIISHRLSVLSVCDYIYVLDKGKIVEQGTHEDLLKMQGLYWKLYQHQLMEEEFMKE</sequence>
<dbReference type="InterPro" id="IPR011527">
    <property type="entry name" value="ABC1_TM_dom"/>
</dbReference>
<feature type="transmembrane region" description="Helical" evidence="9">
    <location>
        <begin position="12"/>
        <end position="36"/>
    </location>
</feature>
<dbReference type="GO" id="GO:0005886">
    <property type="term" value="C:plasma membrane"/>
    <property type="evidence" value="ECO:0007669"/>
    <property type="project" value="UniProtKB-SubCell"/>
</dbReference>
<dbReference type="PROSITE" id="PS50929">
    <property type="entry name" value="ABC_TM1F"/>
    <property type="match status" value="1"/>
</dbReference>
<name>A0A0S8JZI0_UNCW3</name>
<feature type="transmembrane region" description="Helical" evidence="9">
    <location>
        <begin position="275"/>
        <end position="294"/>
    </location>
</feature>
<dbReference type="InterPro" id="IPR027417">
    <property type="entry name" value="P-loop_NTPase"/>
</dbReference>
<dbReference type="InterPro" id="IPR003593">
    <property type="entry name" value="AAA+_ATPase"/>
</dbReference>
<dbReference type="GO" id="GO:0016887">
    <property type="term" value="F:ATP hydrolysis activity"/>
    <property type="evidence" value="ECO:0007669"/>
    <property type="project" value="InterPro"/>
</dbReference>
<dbReference type="InterPro" id="IPR017871">
    <property type="entry name" value="ABC_transporter-like_CS"/>
</dbReference>
<dbReference type="SUPFAM" id="SSF90123">
    <property type="entry name" value="ABC transporter transmembrane region"/>
    <property type="match status" value="1"/>
</dbReference>
<feature type="domain" description="ABC transmembrane type-1" evidence="11">
    <location>
        <begin position="17"/>
        <end position="298"/>
    </location>
</feature>
<dbReference type="Pfam" id="PF00005">
    <property type="entry name" value="ABC_tran"/>
    <property type="match status" value="1"/>
</dbReference>
<keyword evidence="6" id="KW-0067">ATP-binding</keyword>
<evidence type="ECO:0000313" key="13">
    <source>
        <dbReference type="Proteomes" id="UP000050975"/>
    </source>
</evidence>
<dbReference type="GO" id="GO:0015421">
    <property type="term" value="F:ABC-type oligopeptide transporter activity"/>
    <property type="evidence" value="ECO:0007669"/>
    <property type="project" value="TreeGrafter"/>
</dbReference>
<dbReference type="SUPFAM" id="SSF52540">
    <property type="entry name" value="P-loop containing nucleoside triphosphate hydrolases"/>
    <property type="match status" value="1"/>
</dbReference>
<dbReference type="Pfam" id="PF00664">
    <property type="entry name" value="ABC_membrane"/>
    <property type="match status" value="1"/>
</dbReference>
<dbReference type="PROSITE" id="PS50893">
    <property type="entry name" value="ABC_TRANSPORTER_2"/>
    <property type="match status" value="1"/>
</dbReference>
<dbReference type="PANTHER" id="PTHR43394:SF1">
    <property type="entry name" value="ATP-BINDING CASSETTE SUB-FAMILY B MEMBER 10, MITOCHONDRIAL"/>
    <property type="match status" value="1"/>
</dbReference>
<keyword evidence="7 9" id="KW-1133">Transmembrane helix</keyword>
<dbReference type="InterPro" id="IPR039421">
    <property type="entry name" value="Type_1_exporter"/>
</dbReference>
<feature type="domain" description="ABC transporter" evidence="10">
    <location>
        <begin position="330"/>
        <end position="563"/>
    </location>
</feature>
<evidence type="ECO:0000256" key="1">
    <source>
        <dbReference type="ARBA" id="ARBA00004651"/>
    </source>
</evidence>
<dbReference type="GO" id="GO:0005524">
    <property type="term" value="F:ATP binding"/>
    <property type="evidence" value="ECO:0007669"/>
    <property type="project" value="UniProtKB-KW"/>
</dbReference>
<dbReference type="FunFam" id="3.40.50.300:FF:000221">
    <property type="entry name" value="Multidrug ABC transporter ATP-binding protein"/>
    <property type="match status" value="1"/>
</dbReference>
<dbReference type="EMBL" id="LJVE01000043">
    <property type="protein sequence ID" value="KPL14595.1"/>
    <property type="molecule type" value="Genomic_DNA"/>
</dbReference>
<dbReference type="InterPro" id="IPR036640">
    <property type="entry name" value="ABC1_TM_sf"/>
</dbReference>
<evidence type="ECO:0000256" key="3">
    <source>
        <dbReference type="ARBA" id="ARBA00022475"/>
    </source>
</evidence>
<evidence type="ECO:0000259" key="11">
    <source>
        <dbReference type="PROSITE" id="PS50929"/>
    </source>
</evidence>
<feature type="transmembrane region" description="Helical" evidence="9">
    <location>
        <begin position="51"/>
        <end position="69"/>
    </location>
</feature>
<protein>
    <recommendedName>
        <fullName evidence="14">ABC transporter ATP-binding protein</fullName>
    </recommendedName>
</protein>
<evidence type="ECO:0000256" key="8">
    <source>
        <dbReference type="ARBA" id="ARBA00023136"/>
    </source>
</evidence>
<feature type="transmembrane region" description="Helical" evidence="9">
    <location>
        <begin position="237"/>
        <end position="263"/>
    </location>
</feature>
<evidence type="ECO:0000256" key="5">
    <source>
        <dbReference type="ARBA" id="ARBA00022741"/>
    </source>
</evidence>
<feature type="transmembrane region" description="Helical" evidence="9">
    <location>
        <begin position="123"/>
        <end position="148"/>
    </location>
</feature>
<dbReference type="InterPro" id="IPR003439">
    <property type="entry name" value="ABC_transporter-like_ATP-bd"/>
</dbReference>
<dbReference type="Proteomes" id="UP000050975">
    <property type="component" value="Unassembled WGS sequence"/>
</dbReference>
<dbReference type="Gene3D" id="1.20.1560.10">
    <property type="entry name" value="ABC transporter type 1, transmembrane domain"/>
    <property type="match status" value="1"/>
</dbReference>
<dbReference type="PROSITE" id="PS00211">
    <property type="entry name" value="ABC_TRANSPORTER_1"/>
    <property type="match status" value="1"/>
</dbReference>
<evidence type="ECO:0000256" key="2">
    <source>
        <dbReference type="ARBA" id="ARBA00022448"/>
    </source>
</evidence>
<dbReference type="CDD" id="cd07346">
    <property type="entry name" value="ABC_6TM_exporters"/>
    <property type="match status" value="1"/>
</dbReference>
<comment type="subcellular location">
    <subcellularLocation>
        <location evidence="1">Cell membrane</location>
        <topology evidence="1">Multi-pass membrane protein</topology>
    </subcellularLocation>
</comment>
<keyword evidence="3" id="KW-1003">Cell membrane</keyword>
<feature type="transmembrane region" description="Helical" evidence="9">
    <location>
        <begin position="154"/>
        <end position="171"/>
    </location>
</feature>
<evidence type="ECO:0000313" key="12">
    <source>
        <dbReference type="EMBL" id="KPL14595.1"/>
    </source>
</evidence>
<keyword evidence="8 9" id="KW-0472">Membrane</keyword>
<evidence type="ECO:0000256" key="6">
    <source>
        <dbReference type="ARBA" id="ARBA00022840"/>
    </source>
</evidence>
<keyword evidence="5" id="KW-0547">Nucleotide-binding</keyword>
<organism evidence="12 13">
    <name type="scientific">candidate division WOR_3 bacterium SM1_77</name>
    <dbReference type="NCBI Taxonomy" id="1703778"/>
    <lineage>
        <taxon>Bacteria</taxon>
        <taxon>Bacteria division WOR-3</taxon>
    </lineage>
</organism>
<dbReference type="Gene3D" id="3.40.50.300">
    <property type="entry name" value="P-loop containing nucleotide triphosphate hydrolases"/>
    <property type="match status" value="1"/>
</dbReference>
<evidence type="ECO:0000256" key="7">
    <source>
        <dbReference type="ARBA" id="ARBA00022989"/>
    </source>
</evidence>
<evidence type="ECO:0000256" key="4">
    <source>
        <dbReference type="ARBA" id="ARBA00022692"/>
    </source>
</evidence>
<gene>
    <name evidence="12" type="ORF">AMJ74_03060</name>
</gene>
<comment type="caution">
    <text evidence="12">The sequence shown here is derived from an EMBL/GenBank/DDBJ whole genome shotgun (WGS) entry which is preliminary data.</text>
</comment>
<keyword evidence="2" id="KW-0813">Transport</keyword>
<dbReference type="AlphaFoldDB" id="A0A0S8JZI0"/>
<evidence type="ECO:0000256" key="9">
    <source>
        <dbReference type="SAM" id="Phobius"/>
    </source>
</evidence>